<keyword evidence="1" id="KW-0346">Stress response</keyword>
<dbReference type="InterPro" id="IPR008978">
    <property type="entry name" value="HSP20-like_chaperone"/>
</dbReference>
<dbReference type="Gene3D" id="2.60.40.790">
    <property type="match status" value="1"/>
</dbReference>
<comment type="similarity">
    <text evidence="2 3">Belongs to the small heat shock protein (HSP20) family.</text>
</comment>
<dbReference type="SUPFAM" id="SSF49764">
    <property type="entry name" value="HSP20-like chaperones"/>
    <property type="match status" value="1"/>
</dbReference>
<dbReference type="Pfam" id="PF00011">
    <property type="entry name" value="HSP20"/>
    <property type="match status" value="1"/>
</dbReference>
<feature type="domain" description="SHSP" evidence="4">
    <location>
        <begin position="116"/>
        <end position="225"/>
    </location>
</feature>
<accession>A0ABD6EN71</accession>
<proteinExistence type="inferred from homology"/>
<name>A0ABD6EN71_9BILA</name>
<dbReference type="PANTHER" id="PTHR45640">
    <property type="entry name" value="HEAT SHOCK PROTEIN HSP-12.2-RELATED"/>
    <property type="match status" value="1"/>
</dbReference>
<dbReference type="PRINTS" id="PR00299">
    <property type="entry name" value="ACRYSTALLIN"/>
</dbReference>
<evidence type="ECO:0000259" key="4">
    <source>
        <dbReference type="PROSITE" id="PS01031"/>
    </source>
</evidence>
<dbReference type="InterPro" id="IPR001436">
    <property type="entry name" value="Alpha-crystallin/sHSP_animal"/>
</dbReference>
<protein>
    <recommendedName>
        <fullName evidence="4">SHSP domain-containing protein</fullName>
    </recommendedName>
</protein>
<gene>
    <name evidence="5" type="ORF">AB6A40_005590</name>
</gene>
<dbReference type="Proteomes" id="UP001608902">
    <property type="component" value="Unassembled WGS sequence"/>
</dbReference>
<organism evidence="5 6">
    <name type="scientific">Gnathostoma spinigerum</name>
    <dbReference type="NCBI Taxonomy" id="75299"/>
    <lineage>
        <taxon>Eukaryota</taxon>
        <taxon>Metazoa</taxon>
        <taxon>Ecdysozoa</taxon>
        <taxon>Nematoda</taxon>
        <taxon>Chromadorea</taxon>
        <taxon>Rhabditida</taxon>
        <taxon>Spirurina</taxon>
        <taxon>Gnathostomatomorpha</taxon>
        <taxon>Gnathostomatoidea</taxon>
        <taxon>Gnathostomatidae</taxon>
        <taxon>Gnathostoma</taxon>
    </lineage>
</organism>
<keyword evidence="6" id="KW-1185">Reference proteome</keyword>
<evidence type="ECO:0000313" key="5">
    <source>
        <dbReference type="EMBL" id="MFH4978881.1"/>
    </source>
</evidence>
<dbReference type="PROSITE" id="PS01031">
    <property type="entry name" value="SHSP"/>
    <property type="match status" value="1"/>
</dbReference>
<comment type="caution">
    <text evidence="5">The sequence shown here is derived from an EMBL/GenBank/DDBJ whole genome shotgun (WGS) entry which is preliminary data.</text>
</comment>
<dbReference type="AlphaFoldDB" id="A0ABD6EN71"/>
<dbReference type="CDD" id="cd06526">
    <property type="entry name" value="metazoan_ACD"/>
    <property type="match status" value="1"/>
</dbReference>
<dbReference type="EMBL" id="JBGFUD010003624">
    <property type="protein sequence ID" value="MFH4978881.1"/>
    <property type="molecule type" value="Genomic_DNA"/>
</dbReference>
<dbReference type="PANTHER" id="PTHR45640:SF13">
    <property type="entry name" value="HEAT SHOCK PROTEIN 22-RELATED"/>
    <property type="match status" value="1"/>
</dbReference>
<evidence type="ECO:0000313" key="6">
    <source>
        <dbReference type="Proteomes" id="UP001608902"/>
    </source>
</evidence>
<evidence type="ECO:0000256" key="3">
    <source>
        <dbReference type="RuleBase" id="RU003616"/>
    </source>
</evidence>
<sequence>MVDRADYSGGQWNIQKEFEECSESVDEQRGERTWKERTQCYSSAGMRRGDATDVFGRLRPRSRSIGTDDFFEDSLMFRRPFFPPFTPRFGFDSRFFDDADIDRHFIRPYWTEQPPRDAQKVGDGVGEVINNDQVFSITIDVTNFAPEELKVNIVDGMLVIEGNHPLREDQYGQIERHFLRKFPLPKDTKPETVVSELSKEGMLTIHSPKVAAESNKTRTIPIFRKD</sequence>
<dbReference type="InterPro" id="IPR002068">
    <property type="entry name" value="A-crystallin/Hsp20_dom"/>
</dbReference>
<evidence type="ECO:0000256" key="1">
    <source>
        <dbReference type="ARBA" id="ARBA00023016"/>
    </source>
</evidence>
<evidence type="ECO:0000256" key="2">
    <source>
        <dbReference type="PROSITE-ProRule" id="PRU00285"/>
    </source>
</evidence>
<reference evidence="5 6" key="1">
    <citation type="submission" date="2024-08" db="EMBL/GenBank/DDBJ databases">
        <title>Gnathostoma spinigerum genome.</title>
        <authorList>
            <person name="Gonzalez-Bertolin B."/>
            <person name="Monzon S."/>
            <person name="Zaballos A."/>
            <person name="Jimenez P."/>
            <person name="Dekumyoy P."/>
            <person name="Varona S."/>
            <person name="Cuesta I."/>
            <person name="Sumanam S."/>
            <person name="Adisakwattana P."/>
            <person name="Gasser R.B."/>
            <person name="Hernandez-Gonzalez A."/>
            <person name="Young N.D."/>
            <person name="Perteguer M.J."/>
        </authorList>
    </citation>
    <scope>NUCLEOTIDE SEQUENCE [LARGE SCALE GENOMIC DNA]</scope>
    <source>
        <strain evidence="5">AL3</strain>
        <tissue evidence="5">Liver</tissue>
    </source>
</reference>